<evidence type="ECO:0000259" key="6">
    <source>
        <dbReference type="Pfam" id="PF22692"/>
    </source>
</evidence>
<comment type="similarity">
    <text evidence="2 4">Belongs to the flagella basal body rod proteins family.</text>
</comment>
<protein>
    <submittedName>
        <fullName evidence="7">Flagellar basal-body rod protein FlgF</fullName>
    </submittedName>
</protein>
<dbReference type="SUPFAM" id="SSF117143">
    <property type="entry name" value="Flagellar hook protein flgE"/>
    <property type="match status" value="1"/>
</dbReference>
<dbReference type="InterPro" id="IPR053967">
    <property type="entry name" value="LlgE_F_G-like_D1"/>
</dbReference>
<keyword evidence="7" id="KW-0282">Flagellum</keyword>
<evidence type="ECO:0000256" key="2">
    <source>
        <dbReference type="ARBA" id="ARBA00009677"/>
    </source>
</evidence>
<proteinExistence type="inferred from homology"/>
<feature type="domain" description="Flagellar hook protein FlgE/F/G-like D1" evidence="6">
    <location>
        <begin position="74"/>
        <end position="136"/>
    </location>
</feature>
<keyword evidence="7" id="KW-0966">Cell projection</keyword>
<feature type="domain" description="Flagellar basal-body/hook protein C-terminal" evidence="5">
    <location>
        <begin position="181"/>
        <end position="224"/>
    </location>
</feature>
<evidence type="ECO:0000259" key="5">
    <source>
        <dbReference type="Pfam" id="PF06429"/>
    </source>
</evidence>
<dbReference type="EMBL" id="BPFZ01000018">
    <property type="protein sequence ID" value="GIU68064.1"/>
    <property type="molecule type" value="Genomic_DNA"/>
</dbReference>
<dbReference type="PANTHER" id="PTHR30435">
    <property type="entry name" value="FLAGELLAR PROTEIN"/>
    <property type="match status" value="1"/>
</dbReference>
<accession>A0ABQ4PZG8</accession>
<evidence type="ECO:0000313" key="7">
    <source>
        <dbReference type="EMBL" id="GIU68064.1"/>
    </source>
</evidence>
<reference evidence="7" key="2">
    <citation type="journal article" date="2023" name="ISME Commun">
        <title>Characterization of a bloom-associated alphaproteobacterial lineage, 'Candidatus Phycosocius': insights into freshwater algal-bacterial interactions.</title>
        <authorList>
            <person name="Tanabe Y."/>
            <person name="Yamaguchi H."/>
            <person name="Yoshida M."/>
            <person name="Kai A."/>
            <person name="Okazaki Y."/>
        </authorList>
    </citation>
    <scope>NUCLEOTIDE SEQUENCE</scope>
    <source>
        <strain evidence="7">BOTRYCO-1</strain>
    </source>
</reference>
<comment type="caution">
    <text evidence="7">The sequence shown here is derived from an EMBL/GenBank/DDBJ whole genome shotgun (WGS) entry which is preliminary data.</text>
</comment>
<dbReference type="Pfam" id="PF22692">
    <property type="entry name" value="LlgE_F_G_D1"/>
    <property type="match status" value="1"/>
</dbReference>
<dbReference type="InterPro" id="IPR020013">
    <property type="entry name" value="Flagellar_FlgE/F/G"/>
</dbReference>
<evidence type="ECO:0000256" key="4">
    <source>
        <dbReference type="RuleBase" id="RU362116"/>
    </source>
</evidence>
<name>A0ABQ4PZG8_9PROT</name>
<keyword evidence="3 4" id="KW-0975">Bacterial flagellum</keyword>
<gene>
    <name evidence="7" type="ORF">PsB1_2218</name>
</gene>
<dbReference type="Pfam" id="PF06429">
    <property type="entry name" value="Flg_bbr_C"/>
    <property type="match status" value="1"/>
</dbReference>
<dbReference type="Proteomes" id="UP001161064">
    <property type="component" value="Unassembled WGS sequence"/>
</dbReference>
<dbReference type="InterPro" id="IPR037925">
    <property type="entry name" value="FlgE/F/G-like"/>
</dbReference>
<dbReference type="NCBIfam" id="TIGR03506">
    <property type="entry name" value="FlgEFG_subfam"/>
    <property type="match status" value="1"/>
</dbReference>
<comment type="subcellular location">
    <subcellularLocation>
        <location evidence="1 4">Bacterial flagellum basal body</location>
    </subcellularLocation>
</comment>
<reference evidence="7" key="1">
    <citation type="submission" date="2021-05" db="EMBL/GenBank/DDBJ databases">
        <authorList>
            <person name="Tanabe Y."/>
        </authorList>
    </citation>
    <scope>NUCLEOTIDE SEQUENCE</scope>
    <source>
        <strain evidence="7">BOTRYCO-1</strain>
    </source>
</reference>
<evidence type="ECO:0000313" key="8">
    <source>
        <dbReference type="Proteomes" id="UP001161064"/>
    </source>
</evidence>
<keyword evidence="7" id="KW-0969">Cilium</keyword>
<organism evidence="7 8">
    <name type="scientific">Candidatus Phycosocius spiralis</name>
    <dbReference type="NCBI Taxonomy" id="2815099"/>
    <lineage>
        <taxon>Bacteria</taxon>
        <taxon>Pseudomonadati</taxon>
        <taxon>Pseudomonadota</taxon>
        <taxon>Alphaproteobacteria</taxon>
        <taxon>Caulobacterales</taxon>
        <taxon>Caulobacterales incertae sedis</taxon>
        <taxon>Candidatus Phycosocius</taxon>
    </lineage>
</organism>
<sequence length="232" mass="24857">MEALLKLGALVLSGTERRLEGISRNMANISTPGYRREVAFEEAILLQSDAIPQSSQIDQSQAALRKTENPLDLAIDGRGFFILSDGKNTYLSRGGQFSLDASGVMVNGMGYRLLNDAGSPLHLNSSQPEILSDGTVLDNGVSIGRLGLVLADHSTFTAYGGGSAFQVQPSDYQPFEDGVVRQGMLEGSNVESAQEMIELMTVLRRAETGSKLVQMYDNLVGQAITVLGRAGK</sequence>
<dbReference type="InterPro" id="IPR010930">
    <property type="entry name" value="Flg_bb/hook_C_dom"/>
</dbReference>
<evidence type="ECO:0000256" key="1">
    <source>
        <dbReference type="ARBA" id="ARBA00004117"/>
    </source>
</evidence>
<evidence type="ECO:0000256" key="3">
    <source>
        <dbReference type="ARBA" id="ARBA00023143"/>
    </source>
</evidence>
<dbReference type="RefSeq" id="WP_284361624.1">
    <property type="nucleotide sequence ID" value="NZ_BPFZ01000018.1"/>
</dbReference>
<dbReference type="PANTHER" id="PTHR30435:SF19">
    <property type="entry name" value="FLAGELLAR BASAL-BODY ROD PROTEIN FLGG"/>
    <property type="match status" value="1"/>
</dbReference>
<keyword evidence="8" id="KW-1185">Reference proteome</keyword>